<evidence type="ECO:0000313" key="3">
    <source>
        <dbReference type="Proteomes" id="UP000192578"/>
    </source>
</evidence>
<sequence length="122" mass="13336">KLESLAVEAQRLATSNELGDQSNGRLLTHTQDEGSFHPASSDLSSVVVSFAERCEARNSWSSSERVPGAQGSTSRIRPTWMPPSKTHDRRRGDSAGGGTSEHFQRNVTDGADCQFGCFPIRW</sequence>
<dbReference type="Proteomes" id="UP000192578">
    <property type="component" value="Unassembled WGS sequence"/>
</dbReference>
<feature type="region of interest" description="Disordered" evidence="1">
    <location>
        <begin position="13"/>
        <end position="41"/>
    </location>
</feature>
<feature type="non-terminal residue" evidence="2">
    <location>
        <position position="1"/>
    </location>
</feature>
<evidence type="ECO:0000256" key="1">
    <source>
        <dbReference type="SAM" id="MobiDB-lite"/>
    </source>
</evidence>
<feature type="compositionally biased region" description="Polar residues" evidence="1">
    <location>
        <begin position="13"/>
        <end position="29"/>
    </location>
</feature>
<evidence type="ECO:0000313" key="2">
    <source>
        <dbReference type="EMBL" id="OWA55014.1"/>
    </source>
</evidence>
<proteinExistence type="predicted"/>
<organism evidence="2 3">
    <name type="scientific">Hypsibius exemplaris</name>
    <name type="common">Freshwater tardigrade</name>
    <dbReference type="NCBI Taxonomy" id="2072580"/>
    <lineage>
        <taxon>Eukaryota</taxon>
        <taxon>Metazoa</taxon>
        <taxon>Ecdysozoa</taxon>
        <taxon>Tardigrada</taxon>
        <taxon>Eutardigrada</taxon>
        <taxon>Parachela</taxon>
        <taxon>Hypsibioidea</taxon>
        <taxon>Hypsibiidae</taxon>
        <taxon>Hypsibius</taxon>
    </lineage>
</organism>
<accession>A0A9X6NS47</accession>
<feature type="compositionally biased region" description="Polar residues" evidence="1">
    <location>
        <begin position="58"/>
        <end position="76"/>
    </location>
</feature>
<dbReference type="AlphaFoldDB" id="A0A9X6NS47"/>
<gene>
    <name evidence="2" type="ORF">BV898_19399</name>
</gene>
<reference evidence="3" key="1">
    <citation type="submission" date="2017-01" db="EMBL/GenBank/DDBJ databases">
        <title>Comparative genomics of anhydrobiosis in the tardigrade Hypsibius dujardini.</title>
        <authorList>
            <person name="Yoshida Y."/>
            <person name="Koutsovoulos G."/>
            <person name="Laetsch D."/>
            <person name="Stevens L."/>
            <person name="Kumar S."/>
            <person name="Horikawa D."/>
            <person name="Ishino K."/>
            <person name="Komine S."/>
            <person name="Tomita M."/>
            <person name="Blaxter M."/>
            <person name="Arakawa K."/>
        </authorList>
    </citation>
    <scope>NUCLEOTIDE SEQUENCE [LARGE SCALE GENOMIC DNA]</scope>
    <source>
        <strain evidence="3">Z151</strain>
    </source>
</reference>
<protein>
    <submittedName>
        <fullName evidence="2">Uncharacterized protein</fullName>
    </submittedName>
</protein>
<name>A0A9X6NS47_HYPEX</name>
<keyword evidence="3" id="KW-1185">Reference proteome</keyword>
<feature type="region of interest" description="Disordered" evidence="1">
    <location>
        <begin position="58"/>
        <end position="106"/>
    </location>
</feature>
<dbReference type="EMBL" id="MTYJ01000507">
    <property type="protein sequence ID" value="OWA55014.1"/>
    <property type="molecule type" value="Genomic_DNA"/>
</dbReference>
<comment type="caution">
    <text evidence="2">The sequence shown here is derived from an EMBL/GenBank/DDBJ whole genome shotgun (WGS) entry which is preliminary data.</text>
</comment>